<evidence type="ECO:0000313" key="1">
    <source>
        <dbReference type="EMBL" id="EST41540.1"/>
    </source>
</evidence>
<reference evidence="2" key="2">
    <citation type="submission" date="2020-12" db="EMBL/GenBank/DDBJ databases">
        <title>New Spironucleus salmonicida genome in near-complete chromosomes.</title>
        <authorList>
            <person name="Xu F."/>
            <person name="Kurt Z."/>
            <person name="Jimenez-Gonzalez A."/>
            <person name="Astvaldsson A."/>
            <person name="Andersson J.O."/>
            <person name="Svard S.G."/>
        </authorList>
    </citation>
    <scope>NUCLEOTIDE SEQUENCE</scope>
    <source>
        <strain evidence="2">ATCC 50377</strain>
    </source>
</reference>
<dbReference type="Proteomes" id="UP000018208">
    <property type="component" value="Unassembled WGS sequence"/>
</dbReference>
<dbReference type="EMBL" id="KI546169">
    <property type="protein sequence ID" value="EST41540.1"/>
    <property type="molecule type" value="Genomic_DNA"/>
</dbReference>
<name>V6LAQ4_9EUKA</name>
<dbReference type="AlphaFoldDB" id="V6LAQ4"/>
<organism evidence="1">
    <name type="scientific">Spironucleus salmonicida</name>
    <dbReference type="NCBI Taxonomy" id="348837"/>
    <lineage>
        <taxon>Eukaryota</taxon>
        <taxon>Metamonada</taxon>
        <taxon>Diplomonadida</taxon>
        <taxon>Hexamitidae</taxon>
        <taxon>Hexamitinae</taxon>
        <taxon>Spironucleus</taxon>
    </lineage>
</organism>
<accession>V6LAQ4</accession>
<proteinExistence type="predicted"/>
<sequence>MSQHSDNDRKRDNGNKEQINEVIKGAKDLKVEIDFYNAQQALKICRNDVQKAIEKVTDKNFKKFEKNTNGRPQDNKGKKVTLIFKKEQPKVVKEAAPLENAEVDPFADDEEVISKPQVHKKVEKKTEQVKKTEQAKKVEHVKQAEKVEEVVQQVQQPQQFQQPQYNFTPEMQMQQMQYMNMMQQPLQQGMPMYMPINMPCPPGYVMIVPMQMAQQPMQK</sequence>
<gene>
    <name evidence="1" type="ORF">SS50377_18877</name>
    <name evidence="2" type="ORF">SS50377_28637</name>
</gene>
<dbReference type="EMBL" id="AUWU02000009">
    <property type="protein sequence ID" value="KAH0569681.1"/>
    <property type="molecule type" value="Genomic_DNA"/>
</dbReference>
<evidence type="ECO:0000313" key="3">
    <source>
        <dbReference type="Proteomes" id="UP000018208"/>
    </source>
</evidence>
<evidence type="ECO:0000313" key="2">
    <source>
        <dbReference type="EMBL" id="KAH0569681.1"/>
    </source>
</evidence>
<keyword evidence="3" id="KW-1185">Reference proteome</keyword>
<reference evidence="1 2" key="1">
    <citation type="journal article" date="2014" name="PLoS Genet.">
        <title>The Genome of Spironucleus salmonicida Highlights a Fish Pathogen Adapted to Fluctuating Environments.</title>
        <authorList>
            <person name="Xu F."/>
            <person name="Jerlstrom-Hultqvist J."/>
            <person name="Einarsson E."/>
            <person name="Astvaldsson A."/>
            <person name="Svard S.G."/>
            <person name="Andersson J.O."/>
        </authorList>
    </citation>
    <scope>NUCLEOTIDE SEQUENCE</scope>
    <source>
        <strain evidence="2">ATCC 50377</strain>
    </source>
</reference>
<protein>
    <submittedName>
        <fullName evidence="1">Uncharacterized protein</fullName>
    </submittedName>
</protein>
<dbReference type="VEuPathDB" id="GiardiaDB:SS50377_28637"/>